<accession>A0A7V8J2S8</accession>
<feature type="compositionally biased region" description="Basic and acidic residues" evidence="2">
    <location>
        <begin position="1"/>
        <end position="21"/>
    </location>
</feature>
<organism evidence="3 4">
    <name type="scientific">Pseudomonas putida</name>
    <name type="common">Arthrobacter siderocapsulatus</name>
    <dbReference type="NCBI Taxonomy" id="303"/>
    <lineage>
        <taxon>Bacteria</taxon>
        <taxon>Pseudomonadati</taxon>
        <taxon>Pseudomonadota</taxon>
        <taxon>Gammaproteobacteria</taxon>
        <taxon>Pseudomonadales</taxon>
        <taxon>Pseudomonadaceae</taxon>
        <taxon>Pseudomonas</taxon>
    </lineage>
</organism>
<proteinExistence type="predicted"/>
<gene>
    <name evidence="3" type="ORF">GN299_21975</name>
</gene>
<evidence type="ECO:0000256" key="1">
    <source>
        <dbReference type="SAM" id="Coils"/>
    </source>
</evidence>
<evidence type="ECO:0000256" key="2">
    <source>
        <dbReference type="SAM" id="MobiDB-lite"/>
    </source>
</evidence>
<protein>
    <submittedName>
        <fullName evidence="3">Uncharacterized protein</fullName>
    </submittedName>
</protein>
<name>A0A7V8J2S8_PSEPU</name>
<feature type="coiled-coil region" evidence="1">
    <location>
        <begin position="45"/>
        <end position="72"/>
    </location>
</feature>
<keyword evidence="1" id="KW-0175">Coiled coil</keyword>
<dbReference type="Proteomes" id="UP000442695">
    <property type="component" value="Unassembled WGS sequence"/>
</dbReference>
<evidence type="ECO:0000313" key="3">
    <source>
        <dbReference type="EMBL" id="KAF0252706.1"/>
    </source>
</evidence>
<dbReference type="RefSeq" id="WP_156859511.1">
    <property type="nucleotide sequence ID" value="NZ_WOWR01000036.1"/>
</dbReference>
<dbReference type="AlphaFoldDB" id="A0A7V8J2S8"/>
<reference evidence="3 4" key="1">
    <citation type="submission" date="2019-12" db="EMBL/GenBank/DDBJ databases">
        <authorList>
            <person name="Woiski C."/>
        </authorList>
    </citation>
    <scope>NUCLEOTIDE SEQUENCE [LARGE SCALE GENOMIC DNA]</scope>
    <source>
        <strain evidence="3 4">BOE100</strain>
    </source>
</reference>
<comment type="caution">
    <text evidence="3">The sequence shown here is derived from an EMBL/GenBank/DDBJ whole genome shotgun (WGS) entry which is preliminary data.</text>
</comment>
<feature type="coiled-coil region" evidence="1">
    <location>
        <begin position="108"/>
        <end position="135"/>
    </location>
</feature>
<feature type="region of interest" description="Disordered" evidence="2">
    <location>
        <begin position="1"/>
        <end position="40"/>
    </location>
</feature>
<feature type="compositionally biased region" description="Polar residues" evidence="2">
    <location>
        <begin position="26"/>
        <end position="36"/>
    </location>
</feature>
<evidence type="ECO:0000313" key="4">
    <source>
        <dbReference type="Proteomes" id="UP000442695"/>
    </source>
</evidence>
<dbReference type="EMBL" id="WOWR01000036">
    <property type="protein sequence ID" value="KAF0252706.1"/>
    <property type="molecule type" value="Genomic_DNA"/>
</dbReference>
<sequence>MLPKPQDEVKKQRQIDADKHAGQVSALEQSLSNSRGNELRLTEQLGEANRKIDRLNAGLDSAESRATASEAEHLKLQQLVGELSVEQTNSRKREAEREQRLLSAVSDKEAAAGKISSLQDQLIEAQSNIEKLRQNGVAESRSLIINLVEHSRRVFELARKHSPKGDADVSEAATSQKELERLFCSAN</sequence>